<keyword evidence="13" id="KW-1185">Reference proteome</keyword>
<feature type="transmembrane region" description="Helical" evidence="10">
    <location>
        <begin position="167"/>
        <end position="187"/>
    </location>
</feature>
<feature type="transmembrane region" description="Helical" evidence="10">
    <location>
        <begin position="237"/>
        <end position="253"/>
    </location>
</feature>
<evidence type="ECO:0000256" key="4">
    <source>
        <dbReference type="ARBA" id="ARBA00022692"/>
    </source>
</evidence>
<dbReference type="PROSITE" id="PS01022">
    <property type="entry name" value="PTR2_1"/>
    <property type="match status" value="1"/>
</dbReference>
<dbReference type="GO" id="GO:0015031">
    <property type="term" value="P:protein transport"/>
    <property type="evidence" value="ECO:0007669"/>
    <property type="project" value="UniProtKB-KW"/>
</dbReference>
<dbReference type="NCBIfam" id="NF012006">
    <property type="entry name" value="PRK15462.1"/>
    <property type="match status" value="1"/>
</dbReference>
<dbReference type="InterPro" id="IPR000109">
    <property type="entry name" value="POT_fam"/>
</dbReference>
<evidence type="ECO:0000256" key="2">
    <source>
        <dbReference type="ARBA" id="ARBA00022448"/>
    </source>
</evidence>
<keyword evidence="8 10" id="KW-0472">Membrane</keyword>
<comment type="caution">
    <text evidence="12">The sequence shown here is derived from an EMBL/GenBank/DDBJ whole genome shotgun (WGS) entry which is preliminary data.</text>
</comment>
<reference evidence="12 13" key="1">
    <citation type="submission" date="2018-07" db="EMBL/GenBank/DDBJ databases">
        <title>Genomic Encyclopedia of Type Strains, Phase IV (KMG-IV): sequencing the most valuable type-strain genomes for metagenomic binning, comparative biology and taxonomic classification.</title>
        <authorList>
            <person name="Goeker M."/>
        </authorList>
    </citation>
    <scope>NUCLEOTIDE SEQUENCE [LARGE SCALE GENOMIC DNA]</scope>
    <source>
        <strain evidence="12 13">DSM 103736</strain>
    </source>
</reference>
<feature type="transmembrane region" description="Helical" evidence="10">
    <location>
        <begin position="141"/>
        <end position="161"/>
    </location>
</feature>
<feature type="transmembrane region" description="Helical" evidence="10">
    <location>
        <begin position="9"/>
        <end position="35"/>
    </location>
</feature>
<dbReference type="GO" id="GO:0006857">
    <property type="term" value="P:oligopeptide transport"/>
    <property type="evidence" value="ECO:0007669"/>
    <property type="project" value="InterPro"/>
</dbReference>
<proteinExistence type="inferred from homology"/>
<feature type="transmembrane region" description="Helical" evidence="10">
    <location>
        <begin position="373"/>
        <end position="392"/>
    </location>
</feature>
<feature type="transmembrane region" description="Helical" evidence="10">
    <location>
        <begin position="451"/>
        <end position="478"/>
    </location>
</feature>
<evidence type="ECO:0000313" key="13">
    <source>
        <dbReference type="Proteomes" id="UP000254848"/>
    </source>
</evidence>
<protein>
    <submittedName>
        <fullName evidence="12">POT family proton-dependent oligopeptide transporter</fullName>
    </submittedName>
</protein>
<dbReference type="GO" id="GO:0005886">
    <property type="term" value="C:plasma membrane"/>
    <property type="evidence" value="ECO:0007669"/>
    <property type="project" value="UniProtKB-SubCell"/>
</dbReference>
<feature type="transmembrane region" description="Helical" evidence="10">
    <location>
        <begin position="404"/>
        <end position="431"/>
    </location>
</feature>
<keyword evidence="6" id="KW-0653">Protein transport</keyword>
<dbReference type="EMBL" id="QRAP01000005">
    <property type="protein sequence ID" value="RDK90742.1"/>
    <property type="molecule type" value="Genomic_DNA"/>
</dbReference>
<evidence type="ECO:0000256" key="10">
    <source>
        <dbReference type="SAM" id="Phobius"/>
    </source>
</evidence>
<accession>A0A370QPQ4</accession>
<evidence type="ECO:0000313" key="12">
    <source>
        <dbReference type="EMBL" id="RDK90742.1"/>
    </source>
</evidence>
<dbReference type="PANTHER" id="PTHR23517">
    <property type="entry name" value="RESISTANCE PROTEIN MDTM, PUTATIVE-RELATED-RELATED"/>
    <property type="match status" value="1"/>
</dbReference>
<evidence type="ECO:0000256" key="3">
    <source>
        <dbReference type="ARBA" id="ARBA00022475"/>
    </source>
</evidence>
<dbReference type="OrthoDB" id="9772725at2"/>
<dbReference type="InterPro" id="IPR020846">
    <property type="entry name" value="MFS_dom"/>
</dbReference>
<evidence type="ECO:0000256" key="7">
    <source>
        <dbReference type="ARBA" id="ARBA00022989"/>
    </source>
</evidence>
<feature type="domain" description="Major facilitator superfamily (MFS) profile" evidence="11">
    <location>
        <begin position="9"/>
        <end position="482"/>
    </location>
</feature>
<sequence length="491" mass="52603">MKTPSQPRAIYYVVALQIWEYFSFYGMRALLILYLTHQLRYDDTHAFALYSAYASLVYVTPIVGGILADRLLGNRAAVISGAALMTLGHIVLGISAVSPSSLYLALAIIVCGYGLFKSNISCLLGELYAEDDPRRDGGFSLLYAAGNVGSIVAPIACGLAAERYGWHVGFALAGIGMFAGLLIFLCGRRHFRHTRGVDWRVMSTASAGLPNWGWLSIGLIIAPFLVAVLFWRDWSGYALALVCAAALVILAMIFRRAGGVQRRELGQVVVLMLLGTLFWAFAQQGGSSISLFIDRVVDRNLFSVTVPTALFQSVNGFAVMLSGVVLAWLVRESWRGNRAVRIWGKFALGMLLIGAGFAILAANARWAAAHGQASMLVTVLGLAVMGFAELFIDPVAMAQITRLHIPGATGVLTGIYMLATGSVANYLAGIIANQTAQAHFEQGSEALAHSLSSYAGVFGEIAWGALGCAGLVVMLWLWHAARARKSALVSG</sequence>
<organism evidence="12 13">
    <name type="scientific">Enterobacillus tribolii</name>
    <dbReference type="NCBI Taxonomy" id="1487935"/>
    <lineage>
        <taxon>Bacteria</taxon>
        <taxon>Pseudomonadati</taxon>
        <taxon>Pseudomonadota</taxon>
        <taxon>Gammaproteobacteria</taxon>
        <taxon>Enterobacterales</taxon>
        <taxon>Hafniaceae</taxon>
        <taxon>Enterobacillus</taxon>
    </lineage>
</organism>
<dbReference type="AlphaFoldDB" id="A0A370QPQ4"/>
<keyword evidence="2 9" id="KW-0813">Transport</keyword>
<evidence type="ECO:0000256" key="9">
    <source>
        <dbReference type="RuleBase" id="RU003755"/>
    </source>
</evidence>
<feature type="transmembrane region" description="Helical" evidence="10">
    <location>
        <begin position="47"/>
        <end position="68"/>
    </location>
</feature>
<dbReference type="PROSITE" id="PS01023">
    <property type="entry name" value="PTR2_2"/>
    <property type="match status" value="1"/>
</dbReference>
<gene>
    <name evidence="12" type="ORF">C8D90_10515</name>
</gene>
<dbReference type="InterPro" id="IPR036259">
    <property type="entry name" value="MFS_trans_sf"/>
</dbReference>
<comment type="similarity">
    <text evidence="9">Belongs to the major facilitator superfamily. Proton-dependent oligopeptide transporter (POT/PTR) (TC 2.A.17) family.</text>
</comment>
<evidence type="ECO:0000256" key="6">
    <source>
        <dbReference type="ARBA" id="ARBA00022927"/>
    </source>
</evidence>
<dbReference type="InterPro" id="IPR018456">
    <property type="entry name" value="PTR2_symporter_CS"/>
</dbReference>
<comment type="subcellular location">
    <subcellularLocation>
        <location evidence="1">Cell membrane</location>
        <topology evidence="1">Multi-pass membrane protein</topology>
    </subcellularLocation>
    <subcellularLocation>
        <location evidence="9">Membrane</location>
        <topology evidence="9">Multi-pass membrane protein</topology>
    </subcellularLocation>
</comment>
<keyword evidence="3" id="KW-1003">Cell membrane</keyword>
<evidence type="ECO:0000256" key="8">
    <source>
        <dbReference type="ARBA" id="ARBA00023136"/>
    </source>
</evidence>
<dbReference type="InterPro" id="IPR050171">
    <property type="entry name" value="MFS_Transporters"/>
</dbReference>
<feature type="transmembrane region" description="Helical" evidence="10">
    <location>
        <begin position="265"/>
        <end position="282"/>
    </location>
</feature>
<dbReference type="SUPFAM" id="SSF103473">
    <property type="entry name" value="MFS general substrate transporter"/>
    <property type="match status" value="2"/>
</dbReference>
<dbReference type="CDD" id="cd17346">
    <property type="entry name" value="MFS_DtpA_like"/>
    <property type="match status" value="1"/>
</dbReference>
<keyword evidence="7 10" id="KW-1133">Transmembrane helix</keyword>
<dbReference type="Proteomes" id="UP000254848">
    <property type="component" value="Unassembled WGS sequence"/>
</dbReference>
<dbReference type="InterPro" id="IPR005279">
    <property type="entry name" value="Dipep/tripep_permease"/>
</dbReference>
<dbReference type="Pfam" id="PF00854">
    <property type="entry name" value="PTR2"/>
    <property type="match status" value="1"/>
</dbReference>
<dbReference type="Gene3D" id="1.20.1250.20">
    <property type="entry name" value="MFS general substrate transporter like domains"/>
    <property type="match status" value="1"/>
</dbReference>
<feature type="transmembrane region" description="Helical" evidence="10">
    <location>
        <begin position="342"/>
        <end position="361"/>
    </location>
</feature>
<dbReference type="RefSeq" id="WP_115458574.1">
    <property type="nucleotide sequence ID" value="NZ_QRAP01000005.1"/>
</dbReference>
<evidence type="ECO:0000256" key="1">
    <source>
        <dbReference type="ARBA" id="ARBA00004651"/>
    </source>
</evidence>
<evidence type="ECO:0000259" key="11">
    <source>
        <dbReference type="PROSITE" id="PS50850"/>
    </source>
</evidence>
<evidence type="ECO:0000256" key="5">
    <source>
        <dbReference type="ARBA" id="ARBA00022856"/>
    </source>
</evidence>
<dbReference type="PROSITE" id="PS50850">
    <property type="entry name" value="MFS"/>
    <property type="match status" value="1"/>
</dbReference>
<dbReference type="PANTHER" id="PTHR23517:SF15">
    <property type="entry name" value="PROTON-DEPENDENT OLIGOPEPTIDE FAMILY TRANSPORT PROTEIN"/>
    <property type="match status" value="1"/>
</dbReference>
<feature type="transmembrane region" description="Helical" evidence="10">
    <location>
        <begin position="208"/>
        <end position="231"/>
    </location>
</feature>
<feature type="transmembrane region" description="Helical" evidence="10">
    <location>
        <begin position="103"/>
        <end position="129"/>
    </location>
</feature>
<feature type="transmembrane region" description="Helical" evidence="10">
    <location>
        <begin position="309"/>
        <end position="330"/>
    </location>
</feature>
<keyword evidence="4 9" id="KW-0812">Transmembrane</keyword>
<dbReference type="GO" id="GO:1904680">
    <property type="term" value="F:peptide transmembrane transporter activity"/>
    <property type="evidence" value="ECO:0007669"/>
    <property type="project" value="InterPro"/>
</dbReference>
<name>A0A370QPQ4_9GAMM</name>
<keyword evidence="5" id="KW-0571">Peptide transport</keyword>
<dbReference type="NCBIfam" id="TIGR00924">
    <property type="entry name" value="yjdL_sub1_fam"/>
    <property type="match status" value="1"/>
</dbReference>
<feature type="transmembrane region" description="Helical" evidence="10">
    <location>
        <begin position="75"/>
        <end position="97"/>
    </location>
</feature>